<comment type="caution">
    <text evidence="3">The sequence shown here is derived from an EMBL/GenBank/DDBJ whole genome shotgun (WGS) entry which is preliminary data.</text>
</comment>
<dbReference type="AlphaFoldDB" id="A0A272END5"/>
<accession>A0A272END5</accession>
<dbReference type="NCBIfam" id="TIGR02447">
    <property type="entry name" value="yiiD_Cterm"/>
    <property type="match status" value="1"/>
</dbReference>
<evidence type="ECO:0000313" key="2">
    <source>
        <dbReference type="EMBL" id="KAF7598067.1"/>
    </source>
</evidence>
<evidence type="ECO:0000259" key="1">
    <source>
        <dbReference type="Pfam" id="PF09500"/>
    </source>
</evidence>
<protein>
    <submittedName>
        <fullName evidence="3">Thioesterase</fullName>
    </submittedName>
</protein>
<reference evidence="2 5" key="1">
    <citation type="submission" date="2016-08" db="EMBL/GenBank/DDBJ databases">
        <title>Candidatus Dactylopiibacterium carminicum genome sequence.</title>
        <authorList>
            <person name="Ramirez-Puebla S.T."/>
            <person name="Ormeno-Orrillo E."/>
            <person name="Vera-Ponce De Leon A."/>
            <person name="Luis L."/>
            <person name="Sanchez-Flores A."/>
            <person name="Monica R."/>
            <person name="Martinez-Romero E."/>
        </authorList>
    </citation>
    <scope>NUCLEOTIDE SEQUENCE [LARGE SCALE GENOMIC DNA]</scope>
    <source>
        <strain evidence="2">END1</strain>
    </source>
</reference>
<dbReference type="EMBL" id="MDUX01000066">
    <property type="protein sequence ID" value="KAF7598067.1"/>
    <property type="molecule type" value="Genomic_DNA"/>
</dbReference>
<organism evidence="3 4">
    <name type="scientific">Candidatus Dactylopiibacterium carminicum</name>
    <dbReference type="NCBI Taxonomy" id="857335"/>
    <lineage>
        <taxon>Bacteria</taxon>
        <taxon>Pseudomonadati</taxon>
        <taxon>Pseudomonadota</taxon>
        <taxon>Betaproteobacteria</taxon>
        <taxon>Rhodocyclales</taxon>
        <taxon>Rhodocyclaceae</taxon>
        <taxon>Candidatus Dactylopiibacterium</taxon>
    </lineage>
</organism>
<keyword evidence="5" id="KW-1185">Reference proteome</keyword>
<dbReference type="InterPro" id="IPR012660">
    <property type="entry name" value="YiiD_C"/>
</dbReference>
<dbReference type="InterPro" id="IPR029069">
    <property type="entry name" value="HotDog_dom_sf"/>
</dbReference>
<dbReference type="Proteomes" id="UP000623509">
    <property type="component" value="Unassembled WGS sequence"/>
</dbReference>
<evidence type="ECO:0000313" key="3">
    <source>
        <dbReference type="EMBL" id="PAS91634.1"/>
    </source>
</evidence>
<gene>
    <name evidence="2" type="ORF">BGI27_15300</name>
    <name evidence="3" type="ORF">CGU29_15365</name>
</gene>
<dbReference type="EMBL" id="NMRN01000069">
    <property type="protein sequence ID" value="PAS91634.1"/>
    <property type="molecule type" value="Genomic_DNA"/>
</dbReference>
<dbReference type="Proteomes" id="UP000216107">
    <property type="component" value="Unassembled WGS sequence"/>
</dbReference>
<dbReference type="Gene3D" id="3.10.129.10">
    <property type="entry name" value="Hotdog Thioesterase"/>
    <property type="match status" value="1"/>
</dbReference>
<sequence>MTAAELQQYLHTHIPLSAAMQVMVQHASADMVELQAPLEPNVNHRGTAFGGSIATLATLAGWSLLRIRLDGMEPLPHLVIQHQEMHFSAPIIGPLLTRARFPAGTDWAAFLAMLENRGRARLQLTAEVLSGTQPAARMEGLFVALKV</sequence>
<dbReference type="RefSeq" id="WP_095525704.1">
    <property type="nucleotide sequence ID" value="NZ_MDUX01000066.1"/>
</dbReference>
<feature type="domain" description="Thioesterase putative" evidence="1">
    <location>
        <begin position="4"/>
        <end position="145"/>
    </location>
</feature>
<proteinExistence type="predicted"/>
<dbReference type="SUPFAM" id="SSF54637">
    <property type="entry name" value="Thioesterase/thiol ester dehydrase-isomerase"/>
    <property type="match status" value="1"/>
</dbReference>
<dbReference type="Pfam" id="PF09500">
    <property type="entry name" value="YiiD_C"/>
    <property type="match status" value="1"/>
</dbReference>
<name>A0A272END5_9RHOO</name>
<evidence type="ECO:0000313" key="4">
    <source>
        <dbReference type="Proteomes" id="UP000216107"/>
    </source>
</evidence>
<dbReference type="OrthoDB" id="572024at2"/>
<evidence type="ECO:0000313" key="5">
    <source>
        <dbReference type="Proteomes" id="UP000623509"/>
    </source>
</evidence>
<reference evidence="3 4" key="2">
    <citation type="submission" date="2017-07" db="EMBL/GenBank/DDBJ databases">
        <title>Candidatus Dactylopiibacterium carminicum, a nitrogen-fixing symbiont of the cochineal insect Dactylopius coccus and Dactylopius opuntiae (Hemiptera: Coccoidea: Dactylopiidae).</title>
        <authorList>
            <person name="Vera A."/>
        </authorList>
    </citation>
    <scope>NUCLEOTIDE SEQUENCE [LARGE SCALE GENOMIC DNA]</scope>
    <source>
        <strain evidence="3 4">NFDCM</strain>
    </source>
</reference>